<keyword evidence="6 8" id="KW-1133">Transmembrane helix</keyword>
<gene>
    <name evidence="10" type="ORF">BE15_45770</name>
</gene>
<dbReference type="EMBL" id="JEMA01000491">
    <property type="protein sequence ID" value="KYF69204.1"/>
    <property type="molecule type" value="Genomic_DNA"/>
</dbReference>
<dbReference type="OrthoDB" id="9807082at2"/>
<comment type="subcellular location">
    <subcellularLocation>
        <location evidence="1 8">Cell membrane</location>
        <topology evidence="1 8">Multi-pass membrane protein</topology>
    </subcellularLocation>
</comment>
<evidence type="ECO:0000313" key="10">
    <source>
        <dbReference type="EMBL" id="KYF69204.1"/>
    </source>
</evidence>
<sequence>MDLTSAALLAGGAAVAGVINAVAGGGTLVSFPAAIAAGLAPLAANATNAVALTPASLASAWAYRRELSRDYRVLRVLLLPSLLGGMVGSALLLVTPQRVFDAAVPWLVLLATLLLFWQNLRPAKPSARADAGVVADAGVMEEFALPSRPWLVFLLQFLVSVYGGYFGAGIGIMMLALLSSFAGNVDIHRMNAIKTVLASLINGVAAIAFVFAGAVDGVATAIMMAAAVVGSFAGAVVARRIAPKKVRWFVVVLGLVLTAKLAWDRRGPEAEPSRAACPAPRPHTVERGTATARVGLAPTRSG</sequence>
<evidence type="ECO:0000256" key="9">
    <source>
        <dbReference type="SAM" id="MobiDB-lite"/>
    </source>
</evidence>
<evidence type="ECO:0000313" key="11">
    <source>
        <dbReference type="Proteomes" id="UP000075260"/>
    </source>
</evidence>
<evidence type="ECO:0000256" key="1">
    <source>
        <dbReference type="ARBA" id="ARBA00004651"/>
    </source>
</evidence>
<evidence type="ECO:0000256" key="2">
    <source>
        <dbReference type="ARBA" id="ARBA00009142"/>
    </source>
</evidence>
<feature type="transmembrane region" description="Helical" evidence="8">
    <location>
        <begin position="73"/>
        <end position="93"/>
    </location>
</feature>
<feature type="transmembrane region" description="Helical" evidence="8">
    <location>
        <begin position="191"/>
        <end position="212"/>
    </location>
</feature>
<feature type="transmembrane region" description="Helical" evidence="8">
    <location>
        <begin position="153"/>
        <end position="179"/>
    </location>
</feature>
<organism evidence="10 11">
    <name type="scientific">Sorangium cellulosum</name>
    <name type="common">Polyangium cellulosum</name>
    <dbReference type="NCBI Taxonomy" id="56"/>
    <lineage>
        <taxon>Bacteria</taxon>
        <taxon>Pseudomonadati</taxon>
        <taxon>Myxococcota</taxon>
        <taxon>Polyangia</taxon>
        <taxon>Polyangiales</taxon>
        <taxon>Polyangiaceae</taxon>
        <taxon>Sorangium</taxon>
    </lineage>
</organism>
<feature type="transmembrane region" description="Helical" evidence="8">
    <location>
        <begin position="31"/>
        <end position="52"/>
    </location>
</feature>
<proteinExistence type="inferred from homology"/>
<dbReference type="GO" id="GO:0005886">
    <property type="term" value="C:plasma membrane"/>
    <property type="evidence" value="ECO:0007669"/>
    <property type="project" value="UniProtKB-SubCell"/>
</dbReference>
<name>A0A150QMN2_SORCE</name>
<keyword evidence="7 8" id="KW-0472">Membrane</keyword>
<evidence type="ECO:0000256" key="3">
    <source>
        <dbReference type="ARBA" id="ARBA00022448"/>
    </source>
</evidence>
<keyword evidence="3" id="KW-0813">Transport</keyword>
<comment type="similarity">
    <text evidence="2 8">Belongs to the 4-toluene sulfonate uptake permease (TSUP) (TC 2.A.102) family.</text>
</comment>
<dbReference type="InterPro" id="IPR052017">
    <property type="entry name" value="TSUP"/>
</dbReference>
<evidence type="ECO:0000256" key="6">
    <source>
        <dbReference type="ARBA" id="ARBA00022989"/>
    </source>
</evidence>
<comment type="caution">
    <text evidence="10">The sequence shown here is derived from an EMBL/GenBank/DDBJ whole genome shotgun (WGS) entry which is preliminary data.</text>
</comment>
<dbReference type="PANTHER" id="PTHR30269:SF0">
    <property type="entry name" value="MEMBRANE TRANSPORTER PROTEIN YFCA-RELATED"/>
    <property type="match status" value="1"/>
</dbReference>
<evidence type="ECO:0000256" key="7">
    <source>
        <dbReference type="ARBA" id="ARBA00023136"/>
    </source>
</evidence>
<reference evidence="10 11" key="1">
    <citation type="submission" date="2014-02" db="EMBL/GenBank/DDBJ databases">
        <title>The small core and large imbalanced accessory genome model reveals a collaborative survival strategy of Sorangium cellulosum strains in nature.</title>
        <authorList>
            <person name="Han K."/>
            <person name="Peng R."/>
            <person name="Blom J."/>
            <person name="Li Y.-Z."/>
        </authorList>
    </citation>
    <scope>NUCLEOTIDE SEQUENCE [LARGE SCALE GENOMIC DNA]</scope>
    <source>
        <strain evidence="10 11">So0008-312</strain>
    </source>
</reference>
<dbReference type="Pfam" id="PF01925">
    <property type="entry name" value="TauE"/>
    <property type="match status" value="1"/>
</dbReference>
<protein>
    <recommendedName>
        <fullName evidence="8">Probable membrane transporter protein</fullName>
    </recommendedName>
</protein>
<dbReference type="PANTHER" id="PTHR30269">
    <property type="entry name" value="TRANSMEMBRANE PROTEIN YFCA"/>
    <property type="match status" value="1"/>
</dbReference>
<accession>A0A150QMN2</accession>
<evidence type="ECO:0000256" key="5">
    <source>
        <dbReference type="ARBA" id="ARBA00022692"/>
    </source>
</evidence>
<dbReference type="Proteomes" id="UP000075260">
    <property type="component" value="Unassembled WGS sequence"/>
</dbReference>
<feature type="region of interest" description="Disordered" evidence="9">
    <location>
        <begin position="269"/>
        <end position="302"/>
    </location>
</feature>
<keyword evidence="4 8" id="KW-1003">Cell membrane</keyword>
<evidence type="ECO:0000256" key="4">
    <source>
        <dbReference type="ARBA" id="ARBA00022475"/>
    </source>
</evidence>
<dbReference type="InterPro" id="IPR002781">
    <property type="entry name" value="TM_pro_TauE-like"/>
</dbReference>
<keyword evidence="5 8" id="KW-0812">Transmembrane</keyword>
<dbReference type="AlphaFoldDB" id="A0A150QMN2"/>
<evidence type="ECO:0000256" key="8">
    <source>
        <dbReference type="RuleBase" id="RU363041"/>
    </source>
</evidence>
<feature type="transmembrane region" description="Helical" evidence="8">
    <location>
        <begin position="218"/>
        <end position="239"/>
    </location>
</feature>